<dbReference type="RefSeq" id="XP_024850696.1">
    <property type="nucleotide sequence ID" value="XM_024994928.2"/>
</dbReference>
<dbReference type="Gene3D" id="2.60.220.50">
    <property type="match status" value="1"/>
</dbReference>
<keyword evidence="12" id="KW-1015">Disulfide bond</keyword>
<dbReference type="Pfam" id="PF07645">
    <property type="entry name" value="EGF_CA"/>
    <property type="match status" value="19"/>
</dbReference>
<dbReference type="FunFam" id="2.10.25.10:FF:000243">
    <property type="entry name" value="Adhesion G protein-coupled receptor E1"/>
    <property type="match status" value="11"/>
</dbReference>
<keyword evidence="23" id="KW-1185">Reference proteome</keyword>
<comment type="similarity">
    <text evidence="2">Belongs to the G-protein coupled receptor 2 family. Adhesion G-protein coupled receptor (ADGR) subfamily.</text>
</comment>
<dbReference type="SMART" id="SM00181">
    <property type="entry name" value="EGF"/>
    <property type="match status" value="19"/>
</dbReference>
<feature type="region of interest" description="Disordered" evidence="17">
    <location>
        <begin position="1510"/>
        <end position="1538"/>
    </location>
</feature>
<feature type="domain" description="EGF-like" evidence="19">
    <location>
        <begin position="43"/>
        <end position="80"/>
    </location>
</feature>
<dbReference type="InterPro" id="IPR049883">
    <property type="entry name" value="NOTCH1_EGF-like"/>
</dbReference>
<dbReference type="PROSITE" id="PS00010">
    <property type="entry name" value="ASX_HYDROXYL"/>
    <property type="match status" value="19"/>
</dbReference>
<dbReference type="FunFam" id="2.10.25.10:FF:000453">
    <property type="entry name" value="Adhesion G protein-coupled receptor E1"/>
    <property type="match status" value="1"/>
</dbReference>
<dbReference type="PANTHER" id="PTHR24039">
    <property type="entry name" value="FIBRILLIN-RELATED"/>
    <property type="match status" value="1"/>
</dbReference>
<dbReference type="InterPro" id="IPR057244">
    <property type="entry name" value="GAIN_B"/>
</dbReference>
<dbReference type="InterPro" id="IPR046338">
    <property type="entry name" value="GAIN_dom_sf"/>
</dbReference>
<feature type="compositionally biased region" description="Polar residues" evidence="17">
    <location>
        <begin position="1518"/>
        <end position="1538"/>
    </location>
</feature>
<feature type="domain" description="EGF-like" evidence="19">
    <location>
        <begin position="144"/>
        <end position="181"/>
    </location>
</feature>
<dbReference type="GO" id="GO:0005509">
    <property type="term" value="F:calcium ion binding"/>
    <property type="evidence" value="ECO:0007669"/>
    <property type="project" value="InterPro"/>
</dbReference>
<evidence type="ECO:0000313" key="23">
    <source>
        <dbReference type="Proteomes" id="UP000009136"/>
    </source>
</evidence>
<feature type="domain" description="EGF-like" evidence="19">
    <location>
        <begin position="291"/>
        <end position="328"/>
    </location>
</feature>
<feature type="domain" description="EGF-like" evidence="19">
    <location>
        <begin position="193"/>
        <end position="230"/>
    </location>
</feature>
<dbReference type="PROSITE" id="PS50026">
    <property type="entry name" value="EGF_3"/>
    <property type="match status" value="19"/>
</dbReference>
<proteinExistence type="inferred from homology"/>
<dbReference type="PROSITE" id="PS01187">
    <property type="entry name" value="EGF_CA"/>
    <property type="match status" value="6"/>
</dbReference>
<feature type="domain" description="EGF-like" evidence="19">
    <location>
        <begin position="438"/>
        <end position="476"/>
    </location>
</feature>
<dbReference type="SUPFAM" id="SSF57196">
    <property type="entry name" value="EGF/Laminin"/>
    <property type="match status" value="10"/>
</dbReference>
<feature type="domain" description="EGF-like" evidence="19">
    <location>
        <begin position="821"/>
        <end position="858"/>
    </location>
</feature>
<dbReference type="Gene3D" id="2.10.25.10">
    <property type="entry name" value="Laminin"/>
    <property type="match status" value="19"/>
</dbReference>
<sequence length="1538" mass="167063">MWSFSFLLFWGCCGIYTWGMLTLPTLGSMTRHEQPRWSSSSLDGNGCTDTTMCPAYATCTNTSRSYYCSCKRGFLSSNGLKTFKGPGVECKDIDECSQSPTPCGPNSICRNLPGRYRCSCMTGFSSPTGNNWISGKQGHFTCRDVDECANPRSCPEHSTCHNSPGSYSCVCNPGFQSRSGRKSFQGLKEMCEDVDECASPRSCPEHSTCHNSLGSYSCACNPGYNSRSGKKTFQGPGETCQDVDECANPRSCPDHSTCHNSLGNYSCVCNPGFQSRSGRKSFQGPGEMCQDVDECANPRSCPEHSTCHNSVGSYSCACNSGYISRSGKKTFQGPGETCQDVDECANPRSCPDHSTCHNSLGNYSCVCNPGFQSGSGRKSFQGPGEMCQDVDECANPRSCPEHSTCHNSVGSYSCACNSGYISRSGKKTFQGPGETCQDIDECSQKPPPCGPNSRCRNLPGRYECSCLTGFSSPTGNNWISGKPGHFTCTDINECLSHGVCPEHSECTNSLGSYRCSCKVGFTSGNSTCEDVDECANPRSCPEHSTCHNSLGSYSCVCNPGFQSRSGRKSFQGPGEMCQDVDECANPRSCPEHSTCHNSVGSYSCACNSGYISRSGKKSFQGPGETCQDIDECSQKPPPCGPNSRCRNLPGRYECSCLTGFSSPTGNNWISGKPGHFTCTDINECLSHGVCPEHSECTNSLGSYRCSCKVGFTSGNSTCEDVDECANPRSCPEHSTCHNSLGSYSCVCNPGFQSRSGKKSFQGPGEMCQDIDECSQTPPTCGPNSSCRNLPGRYECSCLTGFSSPTGNNWIPGKSGHFTCTDVDECANPRSCPEHSTCHNSLGSYSCVCNPGFQSRSGKKNFQGPGETCEDVDECSRNSTLCGPSSVCTNIPGKYSCSCLPGFFSPGVWSPEKPEAFKCADIDECLQDPSRCGPDSVCTNTLGSYSCGCVVGFHPNPEGSWKHGNFSCQRIPFKCKDDVIPSNMQVQLCHAGAAVEPKYVSFCALMNATLSVLDNVCENKTTVVSLKSTAKRLDSVIEKTSKWSNFTKEETSTLATVLLESVESTTLAAFLKPSANVSQTIQTKHLDIESKVIDKECTKENETFKLKAKGDEMKIWCSTIKESESTGINGVAFVSFSGMESILDERFLKDLQIPWASSKKKLKMNSRVVGGIITGGKKDGFSKPVIYTLENIKPKQDFESAICVSWKPDVEGGRWTPSGCVLLEASKTHTVCGCNQMVNLAVIMASGEVTMEFTLYLISHVGTIISLVCLAMAIITFLLCRTLRNQNTYIHLHLCICLFLAKMLFLTGVDKTDNQMGCALIAGFLHYLFLACFFWMLVEAVMLFLMVRNLKVVNYFSSRNIKMLYLCAFGYGLPGLVVAVSAGLQPQGYGMYNRCWLNTETGFIWSFLGPVCTIIVVNSILLTWTLCILRQKLSSVNAEVSTLKDTRLLTFKAFAQIFILGCSWVLGIFQIGPMANIMAYLFTIINSLQGAFIFLIHCVLSRQVREEYRRCTTRKTKPSSETQTSGILLSSVPSTSKTG</sequence>
<evidence type="ECO:0000256" key="7">
    <source>
        <dbReference type="ARBA" id="ARBA00022737"/>
    </source>
</evidence>
<dbReference type="InterPro" id="IPR017981">
    <property type="entry name" value="GPCR_2-like_7TM"/>
</dbReference>
<evidence type="ECO:0000256" key="5">
    <source>
        <dbReference type="ARBA" id="ARBA00022692"/>
    </source>
</evidence>
<dbReference type="GO" id="GO:0007186">
    <property type="term" value="P:G protein-coupled receptor signaling pathway"/>
    <property type="evidence" value="ECO:0000318"/>
    <property type="project" value="GO_Central"/>
</dbReference>
<keyword evidence="5 18" id="KW-0812">Transmembrane</keyword>
<dbReference type="PRINTS" id="PR01128">
    <property type="entry name" value="EMR1HORMONER"/>
</dbReference>
<evidence type="ECO:0000313" key="22">
    <source>
        <dbReference type="Ensembl" id="ENSBTAP00000067135.2"/>
    </source>
</evidence>
<keyword evidence="8" id="KW-0106">Calcium</keyword>
<dbReference type="InterPro" id="IPR009030">
    <property type="entry name" value="Growth_fac_rcpt_cys_sf"/>
</dbReference>
<dbReference type="GeneTree" id="ENSGT00940000161354"/>
<keyword evidence="10" id="KW-0297">G-protein coupled receptor</keyword>
<keyword evidence="6" id="KW-0732">Signal</keyword>
<dbReference type="PROSITE" id="PS50261">
    <property type="entry name" value="G_PROTEIN_RECEP_F2_4"/>
    <property type="match status" value="1"/>
</dbReference>
<feature type="domain" description="G-protein coupled receptors family 2 profile 2" evidence="21">
    <location>
        <begin position="1254"/>
        <end position="1500"/>
    </location>
</feature>
<evidence type="ECO:0000256" key="3">
    <source>
        <dbReference type="ARBA" id="ARBA00022475"/>
    </source>
</evidence>
<keyword evidence="3" id="KW-1003">Cell membrane</keyword>
<feature type="domain" description="EGF-like" evidence="19">
    <location>
        <begin position="870"/>
        <end position="911"/>
    </location>
</feature>
<dbReference type="InterPro" id="IPR000152">
    <property type="entry name" value="EGF-type_Asp/Asn_hydroxyl_site"/>
</dbReference>
<evidence type="ECO:0000256" key="6">
    <source>
        <dbReference type="ARBA" id="ARBA00022729"/>
    </source>
</evidence>
<dbReference type="PANTHER" id="PTHR24039:SF48">
    <property type="entry name" value="FIBRILLIN-2 ISOFORM X1-RELATED"/>
    <property type="match status" value="1"/>
</dbReference>
<dbReference type="GeneID" id="508459"/>
<feature type="domain" description="GAIN-B" evidence="20">
    <location>
        <begin position="1083"/>
        <end position="1249"/>
    </location>
</feature>
<evidence type="ECO:0000256" key="1">
    <source>
        <dbReference type="ARBA" id="ARBA00004651"/>
    </source>
</evidence>
<dbReference type="GO" id="GO:0007166">
    <property type="term" value="P:cell surface receptor signaling pathway"/>
    <property type="evidence" value="ECO:0007669"/>
    <property type="project" value="InterPro"/>
</dbReference>
<dbReference type="Pfam" id="PF00002">
    <property type="entry name" value="7tm_2"/>
    <property type="match status" value="1"/>
</dbReference>
<evidence type="ECO:0000256" key="12">
    <source>
        <dbReference type="ARBA" id="ARBA00023157"/>
    </source>
</evidence>
<gene>
    <name evidence="22" type="primary">LOC508459</name>
</gene>
<dbReference type="SMART" id="SM00303">
    <property type="entry name" value="GPS"/>
    <property type="match status" value="1"/>
</dbReference>
<dbReference type="VEuPathDB" id="HostDB:ENSBTAG00000007901"/>
<keyword evidence="7" id="KW-0677">Repeat</keyword>
<keyword evidence="13" id="KW-0675">Receptor</keyword>
<feature type="domain" description="EGF-like" evidence="19">
    <location>
        <begin position="389"/>
        <end position="426"/>
    </location>
</feature>
<dbReference type="SUPFAM" id="SSF81321">
    <property type="entry name" value="Family A G protein-coupled receptor-like"/>
    <property type="match status" value="1"/>
</dbReference>
<keyword evidence="4 16" id="KW-0245">EGF-like domain</keyword>
<feature type="domain" description="EGF-like" evidence="19">
    <location>
        <begin position="720"/>
        <end position="757"/>
    </location>
</feature>
<dbReference type="PROSITE" id="PS50221">
    <property type="entry name" value="GAIN_B"/>
    <property type="match status" value="1"/>
</dbReference>
<evidence type="ECO:0000256" key="2">
    <source>
        <dbReference type="ARBA" id="ARBA00007343"/>
    </source>
</evidence>
<feature type="transmembrane region" description="Helical" evidence="18">
    <location>
        <begin position="1362"/>
        <end position="1383"/>
    </location>
</feature>
<keyword evidence="9 18" id="KW-1133">Transmembrane helix</keyword>
<dbReference type="FunCoup" id="A0A3Q1M1E4">
    <property type="interactions" value="137"/>
</dbReference>
<feature type="domain" description="EGF-like" evidence="19">
    <location>
        <begin position="340"/>
        <end position="377"/>
    </location>
</feature>
<organism evidence="22 23">
    <name type="scientific">Bos taurus</name>
    <name type="common">Bovine</name>
    <dbReference type="NCBI Taxonomy" id="9913"/>
    <lineage>
        <taxon>Eukaryota</taxon>
        <taxon>Metazoa</taxon>
        <taxon>Chordata</taxon>
        <taxon>Craniata</taxon>
        <taxon>Vertebrata</taxon>
        <taxon>Euteleostomi</taxon>
        <taxon>Mammalia</taxon>
        <taxon>Eutheria</taxon>
        <taxon>Laurasiatheria</taxon>
        <taxon>Artiodactyla</taxon>
        <taxon>Ruminantia</taxon>
        <taxon>Pecora</taxon>
        <taxon>Bovidae</taxon>
        <taxon>Bovinae</taxon>
        <taxon>Bos</taxon>
    </lineage>
</organism>
<dbReference type="Gene3D" id="1.20.1070.10">
    <property type="entry name" value="Rhodopsin 7-helix transmembrane proteins"/>
    <property type="match status" value="1"/>
</dbReference>
<reference evidence="22" key="1">
    <citation type="submission" date="2018-03" db="EMBL/GenBank/DDBJ databases">
        <title>ARS-UCD1.2.</title>
        <authorList>
            <person name="Rosen B.D."/>
            <person name="Bickhart D.M."/>
            <person name="Koren S."/>
            <person name="Schnabel R.D."/>
            <person name="Hall R."/>
            <person name="Zimin A."/>
            <person name="Dreischer C."/>
            <person name="Schultheiss S."/>
            <person name="Schroeder S.G."/>
            <person name="Elsik C.G."/>
            <person name="Couldrey C."/>
            <person name="Liu G.E."/>
            <person name="Van Tassell C.P."/>
            <person name="Phillippy A.M."/>
            <person name="Smith T.P.L."/>
            <person name="Medrano J.F."/>
        </authorList>
    </citation>
    <scope>NUCLEOTIDE SEQUENCE [LARGE SCALE GENOMIC DNA]</scope>
    <source>
        <strain evidence="22">Hereford</strain>
    </source>
</reference>
<dbReference type="FunFam" id="2.10.25.10:FF:000812">
    <property type="entry name" value="adhesion G protein-coupled receptor E1"/>
    <property type="match status" value="1"/>
</dbReference>
<evidence type="ECO:0000256" key="15">
    <source>
        <dbReference type="ARBA" id="ARBA00023224"/>
    </source>
</evidence>
<dbReference type="SUPFAM" id="SSF57184">
    <property type="entry name" value="Growth factor receptor domain"/>
    <property type="match status" value="3"/>
</dbReference>
<evidence type="ECO:0000256" key="14">
    <source>
        <dbReference type="ARBA" id="ARBA00023180"/>
    </source>
</evidence>
<dbReference type="PROSITE" id="PS00650">
    <property type="entry name" value="G_PROTEIN_RECEP_F2_2"/>
    <property type="match status" value="1"/>
</dbReference>
<evidence type="ECO:0000256" key="11">
    <source>
        <dbReference type="ARBA" id="ARBA00023136"/>
    </source>
</evidence>
<feature type="transmembrane region" description="Helical" evidence="18">
    <location>
        <begin position="1289"/>
        <end position="1308"/>
    </location>
</feature>
<dbReference type="Reactome" id="R-BTA-373080">
    <property type="pathway name" value="Class B/2 (Secretin family receptors)"/>
</dbReference>
<accession>A0A3Q1M1E4</accession>
<feature type="domain" description="EGF-like" evidence="19">
    <location>
        <begin position="769"/>
        <end position="807"/>
    </location>
</feature>
<feature type="domain" description="EGF-like" evidence="19">
    <location>
        <begin position="579"/>
        <end position="616"/>
    </location>
</feature>
<keyword evidence="15" id="KW-0807">Transducer</keyword>
<feature type="transmembrane region" description="Helical" evidence="18">
    <location>
        <begin position="1476"/>
        <end position="1499"/>
    </location>
</feature>
<feature type="domain" description="EGF-like" evidence="19">
    <location>
        <begin position="92"/>
        <end position="130"/>
    </location>
</feature>
<feature type="transmembrane region" description="Helical" evidence="18">
    <location>
        <begin position="1252"/>
        <end position="1277"/>
    </location>
</feature>
<dbReference type="Proteomes" id="UP000009136">
    <property type="component" value="Chromosome 7"/>
</dbReference>
<keyword evidence="14" id="KW-0325">Glycoprotein</keyword>
<dbReference type="GO" id="GO:0005886">
    <property type="term" value="C:plasma membrane"/>
    <property type="evidence" value="ECO:0000318"/>
    <property type="project" value="GO_Central"/>
</dbReference>
<dbReference type="InterPro" id="IPR000742">
    <property type="entry name" value="EGF"/>
</dbReference>
<feature type="transmembrane region" description="Helical" evidence="18">
    <location>
        <begin position="1320"/>
        <end position="1346"/>
    </location>
</feature>
<dbReference type="PROSITE" id="PS01186">
    <property type="entry name" value="EGF_2"/>
    <property type="match status" value="2"/>
</dbReference>
<evidence type="ECO:0000256" key="18">
    <source>
        <dbReference type="SAM" id="Phobius"/>
    </source>
</evidence>
<dbReference type="InterPro" id="IPR001881">
    <property type="entry name" value="EGF-like_Ca-bd_dom"/>
</dbReference>
<dbReference type="Bgee" id="ENSBTAG00000007901">
    <property type="expression patterns" value="Expressed in lung and 55 other cell types or tissues"/>
</dbReference>
<evidence type="ECO:0000256" key="16">
    <source>
        <dbReference type="PROSITE-ProRule" id="PRU00076"/>
    </source>
</evidence>
<keyword evidence="11 18" id="KW-0472">Membrane</keyword>
<feature type="domain" description="EGF-like" evidence="19">
    <location>
        <begin position="242"/>
        <end position="279"/>
    </location>
</feature>
<comment type="caution">
    <text evidence="16">Lacks conserved residue(s) required for the propagation of feature annotation.</text>
</comment>
<feature type="domain" description="EGF-like" evidence="19">
    <location>
        <begin position="680"/>
        <end position="719"/>
    </location>
</feature>
<evidence type="ECO:0000256" key="9">
    <source>
        <dbReference type="ARBA" id="ARBA00022989"/>
    </source>
</evidence>
<evidence type="ECO:0000259" key="21">
    <source>
        <dbReference type="PROSITE" id="PS50261"/>
    </source>
</evidence>
<dbReference type="FunFam" id="2.60.220.50:FF:000013">
    <property type="entry name" value="Adhesion G protein-coupled receptor E1"/>
    <property type="match status" value="1"/>
</dbReference>
<feature type="domain" description="EGF-like" evidence="19">
    <location>
        <begin position="530"/>
        <end position="567"/>
    </location>
</feature>
<dbReference type="FunFam" id="2.10.25.10:FF:000462">
    <property type="entry name" value="Adhesion G protein-coupled receptor E1"/>
    <property type="match status" value="4"/>
</dbReference>
<dbReference type="PRINTS" id="PR00249">
    <property type="entry name" value="GPCRSECRETIN"/>
</dbReference>
<dbReference type="InterPro" id="IPR000203">
    <property type="entry name" value="GPS"/>
</dbReference>
<protein>
    <submittedName>
        <fullName evidence="22">Uncharacterized protein</fullName>
    </submittedName>
</protein>
<dbReference type="AlphaFoldDB" id="A0A3Q1M1E4"/>
<evidence type="ECO:0000259" key="20">
    <source>
        <dbReference type="PROSITE" id="PS50221"/>
    </source>
</evidence>
<dbReference type="InterPro" id="IPR017983">
    <property type="entry name" value="GPCR_2_secretin-like_CS"/>
</dbReference>
<evidence type="ECO:0000256" key="8">
    <source>
        <dbReference type="ARBA" id="ARBA00022837"/>
    </source>
</evidence>
<feature type="domain" description="EGF-like" evidence="19">
    <location>
        <begin position="628"/>
        <end position="666"/>
    </location>
</feature>
<feature type="domain" description="EGF-like" evidence="19">
    <location>
        <begin position="490"/>
        <end position="529"/>
    </location>
</feature>
<dbReference type="InterPro" id="IPR018097">
    <property type="entry name" value="EGF_Ca-bd_CS"/>
</dbReference>
<evidence type="ECO:0000259" key="19">
    <source>
        <dbReference type="PROSITE" id="PS50026"/>
    </source>
</evidence>
<dbReference type="CDD" id="cd00054">
    <property type="entry name" value="EGF_CA"/>
    <property type="match status" value="18"/>
</dbReference>
<dbReference type="InterPro" id="IPR001740">
    <property type="entry name" value="GPCR_2_EMR1-like_rcpt"/>
</dbReference>
<comment type="subcellular location">
    <subcellularLocation>
        <location evidence="1">Cell membrane</location>
        <topology evidence="1">Multi-pass membrane protein</topology>
    </subcellularLocation>
</comment>
<evidence type="ECO:0000256" key="17">
    <source>
        <dbReference type="SAM" id="MobiDB-lite"/>
    </source>
</evidence>
<dbReference type="Ensembl" id="ENSBTAT00000070271.2">
    <property type="protein sequence ID" value="ENSBTAP00000067135.2"/>
    <property type="gene ID" value="ENSBTAG00000007901.8"/>
</dbReference>
<evidence type="ECO:0000256" key="4">
    <source>
        <dbReference type="ARBA" id="ARBA00022536"/>
    </source>
</evidence>
<dbReference type="CDD" id="cd15439">
    <property type="entry name" value="7tmB2_EMR"/>
    <property type="match status" value="1"/>
</dbReference>
<reference evidence="22" key="2">
    <citation type="submission" date="2025-08" db="UniProtKB">
        <authorList>
            <consortium name="Ensembl"/>
        </authorList>
    </citation>
    <scope>IDENTIFICATION</scope>
    <source>
        <strain evidence="22">Hereford</strain>
    </source>
</reference>
<dbReference type="InterPro" id="IPR000832">
    <property type="entry name" value="GPCR_2_secretin-like"/>
</dbReference>
<name>A0A3Q1M1E4_BOVIN</name>
<reference evidence="22" key="3">
    <citation type="submission" date="2025-09" db="UniProtKB">
        <authorList>
            <consortium name="Ensembl"/>
        </authorList>
    </citation>
    <scope>IDENTIFICATION</scope>
    <source>
        <strain evidence="22">Hereford</strain>
    </source>
</reference>
<dbReference type="FunFam" id="1.20.1070.10:FF:000054">
    <property type="entry name" value="Adhesion G protein-coupled receptor E3"/>
    <property type="match status" value="1"/>
</dbReference>
<feature type="transmembrane region" description="Helical" evidence="18">
    <location>
        <begin position="1448"/>
        <end position="1470"/>
    </location>
</feature>
<dbReference type="FunFam" id="2.10.25.10:FF:000506">
    <property type="entry name" value="Adhesion G protein-coupled receptor E1"/>
    <property type="match status" value="2"/>
</dbReference>
<dbReference type="SMART" id="SM00179">
    <property type="entry name" value="EGF_CA"/>
    <property type="match status" value="19"/>
</dbReference>
<feature type="transmembrane region" description="Helical" evidence="18">
    <location>
        <begin position="1403"/>
        <end position="1428"/>
    </location>
</feature>
<feature type="domain" description="EGF-like" evidence="19">
    <location>
        <begin position="920"/>
        <end position="957"/>
    </location>
</feature>
<dbReference type="GO" id="GO:0004930">
    <property type="term" value="F:G protein-coupled receptor activity"/>
    <property type="evidence" value="ECO:0000318"/>
    <property type="project" value="GO_Central"/>
</dbReference>
<evidence type="ECO:0000256" key="10">
    <source>
        <dbReference type="ARBA" id="ARBA00023040"/>
    </source>
</evidence>
<evidence type="ECO:0000256" key="13">
    <source>
        <dbReference type="ARBA" id="ARBA00023170"/>
    </source>
</evidence>